<reference evidence="6 7" key="1">
    <citation type="submission" date="2017-07" db="EMBL/GenBank/DDBJ databases">
        <title>A draft genome sequence of Komagataeibacter sucrofermentans LMG 18788.</title>
        <authorList>
            <person name="Skraban J."/>
            <person name="Cleenwerck I."/>
            <person name="Vandamme P."/>
            <person name="Trcek J."/>
        </authorList>
    </citation>
    <scope>NUCLEOTIDE SEQUENCE [LARGE SCALE GENOMIC DNA]</scope>
    <source>
        <strain evidence="6 7">LMG 18788</strain>
    </source>
</reference>
<keyword evidence="4" id="KW-0804">Transcription</keyword>
<dbReference type="GO" id="GO:0043565">
    <property type="term" value="F:sequence-specific DNA binding"/>
    <property type="evidence" value="ECO:0007669"/>
    <property type="project" value="TreeGrafter"/>
</dbReference>
<dbReference type="AlphaFoldDB" id="A0A318QS21"/>
<dbReference type="Gene3D" id="1.10.10.10">
    <property type="entry name" value="Winged helix-like DNA-binding domain superfamily/Winged helix DNA-binding domain"/>
    <property type="match status" value="1"/>
</dbReference>
<evidence type="ECO:0000256" key="4">
    <source>
        <dbReference type="ARBA" id="ARBA00023163"/>
    </source>
</evidence>
<dbReference type="GO" id="GO:0006351">
    <property type="term" value="P:DNA-templated transcription"/>
    <property type="evidence" value="ECO:0007669"/>
    <property type="project" value="TreeGrafter"/>
</dbReference>
<evidence type="ECO:0000256" key="1">
    <source>
        <dbReference type="ARBA" id="ARBA00009437"/>
    </source>
</evidence>
<dbReference type="SUPFAM" id="SSF53850">
    <property type="entry name" value="Periplasmic binding protein-like II"/>
    <property type="match status" value="1"/>
</dbReference>
<dbReference type="InterPro" id="IPR036388">
    <property type="entry name" value="WH-like_DNA-bd_sf"/>
</dbReference>
<comment type="caution">
    <text evidence="6">The sequence shown here is derived from an EMBL/GenBank/DDBJ whole genome shotgun (WGS) entry which is preliminary data.</text>
</comment>
<comment type="similarity">
    <text evidence="1">Belongs to the LysR transcriptional regulatory family.</text>
</comment>
<keyword evidence="7" id="KW-1185">Reference proteome</keyword>
<organism evidence="6 7">
    <name type="scientific">Komagataeibacter sucrofermentans</name>
    <dbReference type="NCBI Taxonomy" id="1053551"/>
    <lineage>
        <taxon>Bacteria</taxon>
        <taxon>Pseudomonadati</taxon>
        <taxon>Pseudomonadota</taxon>
        <taxon>Alphaproteobacteria</taxon>
        <taxon>Acetobacterales</taxon>
        <taxon>Acetobacteraceae</taxon>
        <taxon>Komagataeibacter</taxon>
    </lineage>
</organism>
<dbReference type="Proteomes" id="UP000247814">
    <property type="component" value="Unassembled WGS sequence"/>
</dbReference>
<dbReference type="OrthoDB" id="9812435at2"/>
<dbReference type="PANTHER" id="PTHR30537:SF1">
    <property type="entry name" value="HTH-TYPE TRANSCRIPTIONAL REGULATOR PGRR"/>
    <property type="match status" value="1"/>
</dbReference>
<dbReference type="Gene3D" id="3.40.190.290">
    <property type="match status" value="1"/>
</dbReference>
<dbReference type="SUPFAM" id="SSF46785">
    <property type="entry name" value="Winged helix' DNA-binding domain"/>
    <property type="match status" value="1"/>
</dbReference>
<protein>
    <submittedName>
        <fullName evidence="6">LysR family transcriptional regulator</fullName>
    </submittedName>
</protein>
<gene>
    <name evidence="6" type="ORF">CFR77_13105</name>
</gene>
<sequence length="307" mass="34247">MKQDHLLRHVDRSDLADLNVFLAIARCGSFRLAAVDLNLTTSAVSHAMRRLESRLGVRLLHRTSRSVALTAAGDDLSKALHVGFEAIASGLSALEGQRTEPTGRLRLNVSKDAGQLLLASVWEDFFARFPLIHLDIMVDDRLTDIVESGYDAGIRFLDRVPQDMIAIPLTKPLRWVVAGAPEYLNRHGHPLKPSDIYQHQCIQMRIGDNSTYPWEFGNGDEMIRIEGPGPLRLNDTQMALEAARRGLGLVYCLERRIEAEIAAGTLEIVLPDWASMGAPFAIYYSSRRHPPSGLRELTHTIRIAEKL</sequence>
<evidence type="ECO:0000313" key="7">
    <source>
        <dbReference type="Proteomes" id="UP000247814"/>
    </source>
</evidence>
<dbReference type="PANTHER" id="PTHR30537">
    <property type="entry name" value="HTH-TYPE TRANSCRIPTIONAL REGULATOR"/>
    <property type="match status" value="1"/>
</dbReference>
<dbReference type="EMBL" id="NKUA01000021">
    <property type="protein sequence ID" value="PYD77939.1"/>
    <property type="molecule type" value="Genomic_DNA"/>
</dbReference>
<dbReference type="PROSITE" id="PS50931">
    <property type="entry name" value="HTH_LYSR"/>
    <property type="match status" value="1"/>
</dbReference>
<evidence type="ECO:0000259" key="5">
    <source>
        <dbReference type="PROSITE" id="PS50931"/>
    </source>
</evidence>
<keyword evidence="3" id="KW-0238">DNA-binding</keyword>
<proteinExistence type="inferred from homology"/>
<accession>A0A318QS21</accession>
<dbReference type="Pfam" id="PF00126">
    <property type="entry name" value="HTH_1"/>
    <property type="match status" value="1"/>
</dbReference>
<dbReference type="Pfam" id="PF03466">
    <property type="entry name" value="LysR_substrate"/>
    <property type="match status" value="1"/>
</dbReference>
<evidence type="ECO:0000256" key="3">
    <source>
        <dbReference type="ARBA" id="ARBA00023125"/>
    </source>
</evidence>
<dbReference type="RefSeq" id="WP_110569942.1">
    <property type="nucleotide sequence ID" value="NZ_CP137149.1"/>
</dbReference>
<dbReference type="GO" id="GO:0003700">
    <property type="term" value="F:DNA-binding transcription factor activity"/>
    <property type="evidence" value="ECO:0007669"/>
    <property type="project" value="InterPro"/>
</dbReference>
<dbReference type="InterPro" id="IPR036390">
    <property type="entry name" value="WH_DNA-bd_sf"/>
</dbReference>
<evidence type="ECO:0000313" key="6">
    <source>
        <dbReference type="EMBL" id="PYD77939.1"/>
    </source>
</evidence>
<feature type="domain" description="HTH lysR-type" evidence="5">
    <location>
        <begin position="14"/>
        <end position="70"/>
    </location>
</feature>
<evidence type="ECO:0000256" key="2">
    <source>
        <dbReference type="ARBA" id="ARBA00023015"/>
    </source>
</evidence>
<dbReference type="FunFam" id="1.10.10.10:FF:000001">
    <property type="entry name" value="LysR family transcriptional regulator"/>
    <property type="match status" value="1"/>
</dbReference>
<dbReference type="InterPro" id="IPR000847">
    <property type="entry name" value="LysR_HTH_N"/>
</dbReference>
<dbReference type="InterPro" id="IPR005119">
    <property type="entry name" value="LysR_subst-bd"/>
</dbReference>
<name>A0A318QS21_9PROT</name>
<dbReference type="InterPro" id="IPR058163">
    <property type="entry name" value="LysR-type_TF_proteobact-type"/>
</dbReference>
<keyword evidence="2" id="KW-0805">Transcription regulation</keyword>